<evidence type="ECO:0000256" key="1">
    <source>
        <dbReference type="ARBA" id="ARBA00004141"/>
    </source>
</evidence>
<dbReference type="InterPro" id="IPR051790">
    <property type="entry name" value="Cytochrome_c-biogenesis_DsbD"/>
</dbReference>
<feature type="transmembrane region" description="Helical" evidence="6">
    <location>
        <begin position="113"/>
        <end position="132"/>
    </location>
</feature>
<dbReference type="GO" id="GO:0016020">
    <property type="term" value="C:membrane"/>
    <property type="evidence" value="ECO:0007669"/>
    <property type="project" value="UniProtKB-SubCell"/>
</dbReference>
<keyword evidence="9" id="KW-1185">Reference proteome</keyword>
<evidence type="ECO:0000259" key="7">
    <source>
        <dbReference type="Pfam" id="PF02683"/>
    </source>
</evidence>
<organism evidence="8 9">
    <name type="scientific">Actinacidiphila alni</name>
    <dbReference type="NCBI Taxonomy" id="380248"/>
    <lineage>
        <taxon>Bacteria</taxon>
        <taxon>Bacillati</taxon>
        <taxon>Actinomycetota</taxon>
        <taxon>Actinomycetes</taxon>
        <taxon>Kitasatosporales</taxon>
        <taxon>Streptomycetaceae</taxon>
        <taxon>Actinacidiphila</taxon>
    </lineage>
</organism>
<dbReference type="PANTHER" id="PTHR31272">
    <property type="entry name" value="CYTOCHROME C-TYPE BIOGENESIS PROTEIN HI_1454-RELATED"/>
    <property type="match status" value="1"/>
</dbReference>
<gene>
    <name evidence="8" type="ORF">SAMN05216251_10560</name>
</gene>
<dbReference type="RefSeq" id="WP_245795937.1">
    <property type="nucleotide sequence ID" value="NZ_FONG01000005.1"/>
</dbReference>
<feature type="domain" description="Cytochrome C biogenesis protein transmembrane" evidence="7">
    <location>
        <begin position="29"/>
        <end position="240"/>
    </location>
</feature>
<evidence type="ECO:0000313" key="9">
    <source>
        <dbReference type="Proteomes" id="UP000199323"/>
    </source>
</evidence>
<dbReference type="AlphaFoldDB" id="A0A1I2D396"/>
<comment type="similarity">
    <text evidence="2">Belongs to the DsbD family.</text>
</comment>
<dbReference type="PANTHER" id="PTHR31272:SF4">
    <property type="entry name" value="CYTOCHROME C-TYPE BIOGENESIS PROTEIN HI_1454-RELATED"/>
    <property type="match status" value="1"/>
</dbReference>
<dbReference type="InterPro" id="IPR003834">
    <property type="entry name" value="Cyt_c_assmbl_TM_dom"/>
</dbReference>
<feature type="transmembrane region" description="Helical" evidence="6">
    <location>
        <begin position="228"/>
        <end position="247"/>
    </location>
</feature>
<evidence type="ECO:0000256" key="6">
    <source>
        <dbReference type="SAM" id="Phobius"/>
    </source>
</evidence>
<feature type="transmembrane region" description="Helical" evidence="6">
    <location>
        <begin position="80"/>
        <end position="101"/>
    </location>
</feature>
<sequence>MQAGTTATVTAHVLAADPNQTVLTGALLAAIPVAMFAGLISFFSPCVLPLVPGYLSYVTGVTGTDLGEAKRGRMLLGSSLFVLGFSAVFVSGGALFGNFGAQLLVHRQVLTKIFGALTIVLGLAFTGLVGGITQREFRFHFRPGLGLAGAPLLGVLFGLGWTPCVGPTLGAVNALAFNDASAGRGALLMAFYCAGLGVPFIVAAIAFRRTLGAFAWVKRHYVWVMRTGGAMLVAVGVLLVTGVWDHITYQMQIWSSGFNPGV</sequence>
<reference evidence="8 9" key="1">
    <citation type="submission" date="2016-10" db="EMBL/GenBank/DDBJ databases">
        <authorList>
            <person name="de Groot N.N."/>
        </authorList>
    </citation>
    <scope>NUCLEOTIDE SEQUENCE [LARGE SCALE GENOMIC DNA]</scope>
    <source>
        <strain evidence="8 9">CGMCC 4.3510</strain>
    </source>
</reference>
<dbReference type="EMBL" id="FONG01000005">
    <property type="protein sequence ID" value="SFE75002.1"/>
    <property type="molecule type" value="Genomic_DNA"/>
</dbReference>
<accession>A0A1I2D396</accession>
<feature type="transmembrane region" description="Helical" evidence="6">
    <location>
        <begin position="182"/>
        <end position="207"/>
    </location>
</feature>
<proteinExistence type="inferred from homology"/>
<evidence type="ECO:0000313" key="8">
    <source>
        <dbReference type="EMBL" id="SFE75002.1"/>
    </source>
</evidence>
<name>A0A1I2D396_9ACTN</name>
<dbReference type="STRING" id="380248.SAMN05216251_10560"/>
<protein>
    <submittedName>
        <fullName evidence="8">Cytochrome c-type biogenesis protein</fullName>
    </submittedName>
</protein>
<evidence type="ECO:0000256" key="4">
    <source>
        <dbReference type="ARBA" id="ARBA00022989"/>
    </source>
</evidence>
<evidence type="ECO:0000256" key="3">
    <source>
        <dbReference type="ARBA" id="ARBA00022692"/>
    </source>
</evidence>
<keyword evidence="3 6" id="KW-0812">Transmembrane</keyword>
<evidence type="ECO:0000256" key="2">
    <source>
        <dbReference type="ARBA" id="ARBA00006143"/>
    </source>
</evidence>
<dbReference type="GO" id="GO:0017004">
    <property type="term" value="P:cytochrome complex assembly"/>
    <property type="evidence" value="ECO:0007669"/>
    <property type="project" value="InterPro"/>
</dbReference>
<dbReference type="Proteomes" id="UP000199323">
    <property type="component" value="Unassembled WGS sequence"/>
</dbReference>
<evidence type="ECO:0000256" key="5">
    <source>
        <dbReference type="ARBA" id="ARBA00023136"/>
    </source>
</evidence>
<comment type="subcellular location">
    <subcellularLocation>
        <location evidence="1">Membrane</location>
        <topology evidence="1">Multi-pass membrane protein</topology>
    </subcellularLocation>
</comment>
<keyword evidence="4 6" id="KW-1133">Transmembrane helix</keyword>
<feature type="transmembrane region" description="Helical" evidence="6">
    <location>
        <begin position="144"/>
        <end position="162"/>
    </location>
</feature>
<dbReference type="Pfam" id="PF02683">
    <property type="entry name" value="DsbD_TM"/>
    <property type="match status" value="1"/>
</dbReference>
<feature type="transmembrane region" description="Helical" evidence="6">
    <location>
        <begin position="25"/>
        <end position="48"/>
    </location>
</feature>
<keyword evidence="5 6" id="KW-0472">Membrane</keyword>